<gene>
    <name evidence="1" type="ORF">PR003_g20661</name>
</gene>
<proteinExistence type="predicted"/>
<protein>
    <submittedName>
        <fullName evidence="1">Uncharacterized protein</fullName>
    </submittedName>
</protein>
<name>A0A6A4DNT9_9STRA</name>
<organism evidence="1 2">
    <name type="scientific">Phytophthora rubi</name>
    <dbReference type="NCBI Taxonomy" id="129364"/>
    <lineage>
        <taxon>Eukaryota</taxon>
        <taxon>Sar</taxon>
        <taxon>Stramenopiles</taxon>
        <taxon>Oomycota</taxon>
        <taxon>Peronosporomycetes</taxon>
        <taxon>Peronosporales</taxon>
        <taxon>Peronosporaceae</taxon>
        <taxon>Phytophthora</taxon>
    </lineage>
</organism>
<keyword evidence="2" id="KW-1185">Reference proteome</keyword>
<comment type="caution">
    <text evidence="1">The sequence shown here is derived from an EMBL/GenBank/DDBJ whole genome shotgun (WGS) entry which is preliminary data.</text>
</comment>
<reference evidence="1 2" key="1">
    <citation type="submission" date="2018-08" db="EMBL/GenBank/DDBJ databases">
        <title>Genomic investigation of the strawberry pathogen Phytophthora fragariae indicates pathogenicity is determined by transcriptional variation in three key races.</title>
        <authorList>
            <person name="Adams T.M."/>
            <person name="Armitage A.D."/>
            <person name="Sobczyk M.K."/>
            <person name="Bates H.J."/>
            <person name="Dunwell J.M."/>
            <person name="Nellist C.F."/>
            <person name="Harrison R.J."/>
        </authorList>
    </citation>
    <scope>NUCLEOTIDE SEQUENCE [LARGE SCALE GENOMIC DNA]</scope>
    <source>
        <strain evidence="1 2">SCRP333</strain>
    </source>
</reference>
<evidence type="ECO:0000313" key="2">
    <source>
        <dbReference type="Proteomes" id="UP000434957"/>
    </source>
</evidence>
<sequence>MSIIEIIKSCSKDGFKERYPTYLIVVRQADQIMGIKEEVVKKLIPVTRST</sequence>
<dbReference type="AlphaFoldDB" id="A0A6A4DNT9"/>
<dbReference type="EMBL" id="QXFT01001860">
    <property type="protein sequence ID" value="KAE9308774.1"/>
    <property type="molecule type" value="Genomic_DNA"/>
</dbReference>
<dbReference type="Proteomes" id="UP000434957">
    <property type="component" value="Unassembled WGS sequence"/>
</dbReference>
<accession>A0A6A4DNT9</accession>
<evidence type="ECO:0000313" key="1">
    <source>
        <dbReference type="EMBL" id="KAE9308774.1"/>
    </source>
</evidence>